<evidence type="ECO:0000256" key="11">
    <source>
        <dbReference type="SAM" id="SignalP"/>
    </source>
</evidence>
<dbReference type="GO" id="GO:0015833">
    <property type="term" value="P:peptide transport"/>
    <property type="evidence" value="ECO:0007669"/>
    <property type="project" value="UniProtKB-KW"/>
</dbReference>
<gene>
    <name evidence="13" type="primary">dppE</name>
    <name evidence="13" type="ordered locus">Aflv_2133</name>
</gene>
<evidence type="ECO:0000256" key="4">
    <source>
        <dbReference type="ARBA" id="ARBA00022729"/>
    </source>
</evidence>
<dbReference type="eggNOG" id="COG4166">
    <property type="taxonomic scope" value="Bacteria"/>
</dbReference>
<feature type="domain" description="Solute-binding protein family 5" evidence="12">
    <location>
        <begin position="102"/>
        <end position="481"/>
    </location>
</feature>
<dbReference type="GO" id="GO:0015031">
    <property type="term" value="P:protein transport"/>
    <property type="evidence" value="ECO:0007669"/>
    <property type="project" value="UniProtKB-KW"/>
</dbReference>
<dbReference type="Gene3D" id="3.10.105.10">
    <property type="entry name" value="Dipeptide-binding Protein, Domain 3"/>
    <property type="match status" value="1"/>
</dbReference>
<dbReference type="Proteomes" id="UP000000742">
    <property type="component" value="Chromosome"/>
</dbReference>
<keyword evidence="3" id="KW-0813">Transport</keyword>
<dbReference type="Gene3D" id="3.40.190.10">
    <property type="entry name" value="Periplasmic binding protein-like II"/>
    <property type="match status" value="1"/>
</dbReference>
<dbReference type="FunFam" id="3.40.190.10:FF:000018">
    <property type="entry name" value="Oligopeptide ABC transporter, oligopeptide-binding protein"/>
    <property type="match status" value="1"/>
</dbReference>
<reference evidence="13 14" key="1">
    <citation type="journal article" date="2008" name="Genome Biol.">
        <title>Encapsulated in silica: genome, proteome and physiology of the thermophilic bacterium Anoxybacillus flavithermus WK1.</title>
        <authorList>
            <person name="Saw J.H."/>
            <person name="Mountain B.W."/>
            <person name="Feng L."/>
            <person name="Omelchenko M.V."/>
            <person name="Hou S."/>
            <person name="Saito J.A."/>
            <person name="Stott M.B."/>
            <person name="Li D."/>
            <person name="Zhao G."/>
            <person name="Wu J."/>
            <person name="Galperin M.Y."/>
            <person name="Koonin E.V."/>
            <person name="Makarova K.S."/>
            <person name="Wolf Y.I."/>
            <person name="Rigden D.J."/>
            <person name="Dunfield P.F."/>
            <person name="Wang L."/>
            <person name="Alam M."/>
        </authorList>
    </citation>
    <scope>NUCLEOTIDE SEQUENCE [LARGE SCALE GENOMIC DNA]</scope>
    <source>
        <strain evidence="14">DSM 21510 / WK1</strain>
    </source>
</reference>
<dbReference type="PANTHER" id="PTHR30290">
    <property type="entry name" value="PERIPLASMIC BINDING COMPONENT OF ABC TRANSPORTER"/>
    <property type="match status" value="1"/>
</dbReference>
<organism evidence="13 14">
    <name type="scientific">Anoxybacillus flavithermus (strain DSM 21510 / WK1)</name>
    <dbReference type="NCBI Taxonomy" id="491915"/>
    <lineage>
        <taxon>Bacteria</taxon>
        <taxon>Bacillati</taxon>
        <taxon>Bacillota</taxon>
        <taxon>Bacilli</taxon>
        <taxon>Bacillales</taxon>
        <taxon>Anoxybacillaceae</taxon>
        <taxon>Anoxybacillus</taxon>
    </lineage>
</organism>
<dbReference type="FunFam" id="3.10.105.10:FF:000001">
    <property type="entry name" value="Oligopeptide ABC transporter, oligopeptide-binding protein"/>
    <property type="match status" value="1"/>
</dbReference>
<evidence type="ECO:0000256" key="5">
    <source>
        <dbReference type="ARBA" id="ARBA00022764"/>
    </source>
</evidence>
<evidence type="ECO:0000256" key="7">
    <source>
        <dbReference type="ARBA" id="ARBA00022927"/>
    </source>
</evidence>
<feature type="chain" id="PRO_5002853437" description="Periplasmic oligopeptide-binding protein OppA" evidence="11">
    <location>
        <begin position="35"/>
        <end position="563"/>
    </location>
</feature>
<keyword evidence="5" id="KW-0574">Periplasm</keyword>
<dbReference type="GO" id="GO:0030288">
    <property type="term" value="C:outer membrane-bounded periplasmic space"/>
    <property type="evidence" value="ECO:0007669"/>
    <property type="project" value="UniProtKB-ARBA"/>
</dbReference>
<dbReference type="CDD" id="cd08504">
    <property type="entry name" value="PBP2_OppA"/>
    <property type="match status" value="1"/>
</dbReference>
<evidence type="ECO:0000256" key="8">
    <source>
        <dbReference type="ARBA" id="ARBA00023157"/>
    </source>
</evidence>
<dbReference type="GO" id="GO:1904680">
    <property type="term" value="F:peptide transmembrane transporter activity"/>
    <property type="evidence" value="ECO:0007669"/>
    <property type="project" value="TreeGrafter"/>
</dbReference>
<keyword evidence="7" id="KW-0653">Protein transport</keyword>
<dbReference type="Pfam" id="PF00496">
    <property type="entry name" value="SBP_bac_5"/>
    <property type="match status" value="1"/>
</dbReference>
<evidence type="ECO:0000256" key="3">
    <source>
        <dbReference type="ARBA" id="ARBA00022448"/>
    </source>
</evidence>
<evidence type="ECO:0000259" key="12">
    <source>
        <dbReference type="Pfam" id="PF00496"/>
    </source>
</evidence>
<evidence type="ECO:0000256" key="10">
    <source>
        <dbReference type="ARBA" id="ARBA00072558"/>
    </source>
</evidence>
<keyword evidence="8" id="KW-1015">Disulfide bond</keyword>
<dbReference type="InterPro" id="IPR039424">
    <property type="entry name" value="SBP_5"/>
</dbReference>
<evidence type="ECO:0000256" key="1">
    <source>
        <dbReference type="ARBA" id="ARBA00004418"/>
    </source>
</evidence>
<dbReference type="HOGENOM" id="CLU_017028_0_4_9"/>
<dbReference type="AlphaFoldDB" id="B7GLM3"/>
<dbReference type="KEGG" id="afl:Aflv_2133"/>
<comment type="similarity">
    <text evidence="2">Belongs to the bacterial solute-binding protein 5 family.</text>
</comment>
<evidence type="ECO:0000256" key="9">
    <source>
        <dbReference type="ARBA" id="ARBA00063980"/>
    </source>
</evidence>
<comment type="subcellular location">
    <subcellularLocation>
        <location evidence="1">Periplasm</location>
    </subcellularLocation>
</comment>
<evidence type="ECO:0000256" key="6">
    <source>
        <dbReference type="ARBA" id="ARBA00022856"/>
    </source>
</evidence>
<dbReference type="PANTHER" id="PTHR30290:SF10">
    <property type="entry name" value="PERIPLASMIC OLIGOPEPTIDE-BINDING PROTEIN-RELATED"/>
    <property type="match status" value="1"/>
</dbReference>
<feature type="signal peptide" evidence="11">
    <location>
        <begin position="1"/>
        <end position="34"/>
    </location>
</feature>
<evidence type="ECO:0000256" key="2">
    <source>
        <dbReference type="ARBA" id="ARBA00005695"/>
    </source>
</evidence>
<keyword evidence="6" id="KW-0571">Peptide transport</keyword>
<dbReference type="FunFam" id="3.90.76.10:FF:000001">
    <property type="entry name" value="Oligopeptide ABC transporter substrate-binding protein"/>
    <property type="match status" value="1"/>
</dbReference>
<evidence type="ECO:0000313" key="14">
    <source>
        <dbReference type="Proteomes" id="UP000000742"/>
    </source>
</evidence>
<dbReference type="EMBL" id="CP000922">
    <property type="protein sequence ID" value="ACJ34492.1"/>
    <property type="molecule type" value="Genomic_DNA"/>
</dbReference>
<dbReference type="STRING" id="491915.Aflv_2133"/>
<dbReference type="GO" id="GO:0043190">
    <property type="term" value="C:ATP-binding cassette (ABC) transporter complex"/>
    <property type="evidence" value="ECO:0007669"/>
    <property type="project" value="InterPro"/>
</dbReference>
<accession>B7GLM3</accession>
<dbReference type="InterPro" id="IPR030678">
    <property type="entry name" value="Peptide/Ni-bd"/>
</dbReference>
<name>B7GLM3_ANOFW</name>
<proteinExistence type="inferred from homology"/>
<dbReference type="Gene3D" id="3.90.76.10">
    <property type="entry name" value="Dipeptide-binding Protein, Domain 1"/>
    <property type="match status" value="1"/>
</dbReference>
<evidence type="ECO:0000313" key="13">
    <source>
        <dbReference type="EMBL" id="ACJ34492.1"/>
    </source>
</evidence>
<protein>
    <recommendedName>
        <fullName evidence="10">Periplasmic oligopeptide-binding protein OppA</fullName>
    </recommendedName>
</protein>
<comment type="subunit">
    <text evidence="9">The complex is composed of two ATP-binding proteins (OppD and OppF), two transmembrane proteins (OppB and OppC) and a solute-binding protein (OppA).</text>
</comment>
<dbReference type="SUPFAM" id="SSF53850">
    <property type="entry name" value="Periplasmic binding protein-like II"/>
    <property type="match status" value="1"/>
</dbReference>
<dbReference type="InterPro" id="IPR000914">
    <property type="entry name" value="SBP_5_dom"/>
</dbReference>
<dbReference type="PIRSF" id="PIRSF002741">
    <property type="entry name" value="MppA"/>
    <property type="match status" value="1"/>
</dbReference>
<keyword evidence="4 11" id="KW-0732">Signal</keyword>
<sequence length="563" mass="63867">MEINTIKKDEGETRMKKKLSAFFALLLVASMVLAACGGKKEDKTANEGEQPAQEQPAKEQVLNLLDSSEIPSLDSTLATDSVSFRVMNNVFEGLYRLDQNNEPTPGMAESYEVSEDGKVYTFKLRDAKWSNGEPVTANDFVYAWRKALDPNTGAEYAYIMYDIKNAEEVNTGKVPVDQLGVKAVDEKTLQVELKNPVPYFLSLLAFPTFYPQNEKFVKEQGDKYGLEANTTIYNGPFVLSEWKHEQSFQLKKNEQYWDAQTVKLETINFNIVKDVATGVNLYETNKADRVGLSAEFVDKYSNDKNFKTKSEPVLFFIRMNQKNEVLKNVNARKAIAMGFDKEAMVATILNNGSKAANYFVPEGFVTGPNGKDFREENGDLVTFNAEEAKKYWEQAKKELGKDKVTLELLNYDSESAKKIGEFLKEQLETNLPGLTINIKQQPFKQKLDLESKMQYDLSFAGWGPDYQDPMTFIDMFVTNGAHNQTGWSNAEYDQLVKDAKTTLLSDLQARWDAMVKAEKILLDEAVIAPMYQRGSAYLEREYVKGIVDHPFGPDNSYKWAYIE</sequence>